<comment type="caution">
    <text evidence="7">The sequence shown here is derived from an EMBL/GenBank/DDBJ whole genome shotgun (WGS) entry which is preliminary data.</text>
</comment>
<dbReference type="EMBL" id="CABGGS010000047">
    <property type="protein sequence ID" value="VUT00157.1"/>
    <property type="molecule type" value="Genomic_DNA"/>
</dbReference>
<keyword evidence="4" id="KW-0406">Ion transport</keyword>
<dbReference type="InterPro" id="IPR001807">
    <property type="entry name" value="ClC"/>
</dbReference>
<gene>
    <name evidence="7" type="primary">eriC_1</name>
    <name evidence="7" type="ORF">SB6411_04056</name>
</gene>
<evidence type="ECO:0000256" key="3">
    <source>
        <dbReference type="ARBA" id="ARBA00022989"/>
    </source>
</evidence>
<keyword evidence="4" id="KW-0813">Transport</keyword>
<dbReference type="Proteomes" id="UP000317652">
    <property type="component" value="Unassembled WGS sequence"/>
</dbReference>
<organism evidence="7 8">
    <name type="scientific">Klebsiella spallanzanii</name>
    <dbReference type="NCBI Taxonomy" id="2587528"/>
    <lineage>
        <taxon>Bacteria</taxon>
        <taxon>Pseudomonadati</taxon>
        <taxon>Pseudomonadota</taxon>
        <taxon>Gammaproteobacteria</taxon>
        <taxon>Enterobacterales</taxon>
        <taxon>Enterobacteriaceae</taxon>
        <taxon>Klebsiella/Raoultella group</taxon>
        <taxon>Klebsiella</taxon>
    </lineage>
</organism>
<accession>A0ABY6VK40</accession>
<keyword evidence="5 6" id="KW-0472">Membrane</keyword>
<name>A0ABY6VK40_9ENTR</name>
<reference evidence="7 8" key="1">
    <citation type="submission" date="2019-07" db="EMBL/GenBank/DDBJ databases">
        <authorList>
            <person name="Brisse S."/>
            <person name="Rodrigues C."/>
            <person name="Thorpe H."/>
        </authorList>
    </citation>
    <scope>NUCLEOTIDE SEQUENCE [LARGE SCALE GENOMIC DNA]</scope>
    <source>
        <strain evidence="7">SB6411</strain>
    </source>
</reference>
<evidence type="ECO:0000256" key="4">
    <source>
        <dbReference type="ARBA" id="ARBA00023065"/>
    </source>
</evidence>
<evidence type="ECO:0000256" key="1">
    <source>
        <dbReference type="ARBA" id="ARBA00004141"/>
    </source>
</evidence>
<evidence type="ECO:0000313" key="7">
    <source>
        <dbReference type="EMBL" id="VUT00157.1"/>
    </source>
</evidence>
<proteinExistence type="predicted"/>
<keyword evidence="3 6" id="KW-1133">Transmembrane helix</keyword>
<comment type="subcellular location">
    <subcellularLocation>
        <location evidence="1">Membrane</location>
        <topology evidence="1">Multi-pass membrane protein</topology>
    </subcellularLocation>
</comment>
<sequence length="76" mass="8153">MPLSFLAGIGFVAVFAAAANTPIASTLMAIELFGSEIGIYAALACVVAWRFLHDIYHMLESCGNCEDLMEINANQL</sequence>
<evidence type="ECO:0000256" key="5">
    <source>
        <dbReference type="ARBA" id="ARBA00023136"/>
    </source>
</evidence>
<protein>
    <submittedName>
        <fullName evidence="7">Chloride/fluoride channel protein</fullName>
    </submittedName>
</protein>
<dbReference type="Pfam" id="PF00654">
    <property type="entry name" value="Voltage_CLC"/>
    <property type="match status" value="1"/>
</dbReference>
<evidence type="ECO:0000256" key="6">
    <source>
        <dbReference type="SAM" id="Phobius"/>
    </source>
</evidence>
<dbReference type="InterPro" id="IPR014743">
    <property type="entry name" value="Cl-channel_core"/>
</dbReference>
<keyword evidence="8" id="KW-1185">Reference proteome</keyword>
<feature type="transmembrane region" description="Helical" evidence="6">
    <location>
        <begin position="28"/>
        <end position="49"/>
    </location>
</feature>
<keyword evidence="2 6" id="KW-0812">Transmembrane</keyword>
<dbReference type="SUPFAM" id="SSF81340">
    <property type="entry name" value="Clc chloride channel"/>
    <property type="match status" value="1"/>
</dbReference>
<evidence type="ECO:0000313" key="8">
    <source>
        <dbReference type="Proteomes" id="UP000317652"/>
    </source>
</evidence>
<evidence type="ECO:0000256" key="2">
    <source>
        <dbReference type="ARBA" id="ARBA00022692"/>
    </source>
</evidence>